<dbReference type="EMBL" id="CP001798">
    <property type="protein sequence ID" value="ADE14247.1"/>
    <property type="molecule type" value="Genomic_DNA"/>
</dbReference>
<protein>
    <recommendedName>
        <fullName evidence="3 5">Acylphosphatase</fullName>
        <ecNumber evidence="2 5">3.6.1.7</ecNumber>
    </recommendedName>
</protein>
<dbReference type="PROSITE" id="PS51160">
    <property type="entry name" value="ACYLPHOSPHATASE_3"/>
    <property type="match status" value="1"/>
</dbReference>
<dbReference type="AlphaFoldDB" id="D5BZ34"/>
<evidence type="ECO:0000259" key="8">
    <source>
        <dbReference type="PROSITE" id="PS51160"/>
    </source>
</evidence>
<dbReference type="KEGG" id="nhl:Nhal_1075"/>
<dbReference type="NCBIfam" id="NF011022">
    <property type="entry name" value="PRK14451.1"/>
    <property type="match status" value="1"/>
</dbReference>
<dbReference type="eggNOG" id="COG1254">
    <property type="taxonomic scope" value="Bacteria"/>
</dbReference>
<evidence type="ECO:0000256" key="1">
    <source>
        <dbReference type="ARBA" id="ARBA00005614"/>
    </source>
</evidence>
<feature type="active site" evidence="5">
    <location>
        <position position="43"/>
    </location>
</feature>
<evidence type="ECO:0000313" key="10">
    <source>
        <dbReference type="Proteomes" id="UP000001844"/>
    </source>
</evidence>
<organism evidence="9 10">
    <name type="scientific">Nitrosococcus halophilus (strain Nc4)</name>
    <dbReference type="NCBI Taxonomy" id="472759"/>
    <lineage>
        <taxon>Bacteria</taxon>
        <taxon>Pseudomonadati</taxon>
        <taxon>Pseudomonadota</taxon>
        <taxon>Gammaproteobacteria</taxon>
        <taxon>Chromatiales</taxon>
        <taxon>Chromatiaceae</taxon>
        <taxon>Nitrosococcus</taxon>
    </lineage>
</organism>
<sequence>MQQGAVMVACVRCLIDGRVQGVWFRASTRERAMELGVRGWVRNLPDGRVEALLQGEAEAVEALKQWLWQGPALAEVVDIQCETVAVSEIQTFEVR</sequence>
<dbReference type="PANTHER" id="PTHR47268">
    <property type="entry name" value="ACYLPHOSPHATASE"/>
    <property type="match status" value="1"/>
</dbReference>
<evidence type="ECO:0000256" key="3">
    <source>
        <dbReference type="ARBA" id="ARBA00015991"/>
    </source>
</evidence>
<proteinExistence type="inferred from homology"/>
<dbReference type="STRING" id="472759.Nhal_1075"/>
<feature type="active site" evidence="5">
    <location>
        <position position="25"/>
    </location>
</feature>
<dbReference type="PANTHER" id="PTHR47268:SF4">
    <property type="entry name" value="ACYLPHOSPHATASE"/>
    <property type="match status" value="1"/>
</dbReference>
<keyword evidence="10" id="KW-1185">Reference proteome</keyword>
<name>D5BZ34_NITHN</name>
<dbReference type="InterPro" id="IPR020456">
    <property type="entry name" value="Acylphosphatase"/>
</dbReference>
<reference evidence="10" key="1">
    <citation type="submission" date="2010-04" db="EMBL/GenBank/DDBJ databases">
        <title>Complete genome sequence of Nitrosococcus halophilus Nc4, a salt-adapted, aerobic obligate ammonia-oxidizing sulfur purple bacterium.</title>
        <authorList>
            <consortium name="US DOE Joint Genome Institute"/>
            <person name="Campbell M.A."/>
            <person name="Malfatti S.A."/>
            <person name="Chain P.S.G."/>
            <person name="Heidelberg J.F."/>
            <person name="Ward B.B."/>
            <person name="Klotz M.G."/>
        </authorList>
    </citation>
    <scope>NUCLEOTIDE SEQUENCE [LARGE SCALE GENOMIC DNA]</scope>
    <source>
        <strain evidence="10">Nc4</strain>
    </source>
</reference>
<dbReference type="EC" id="3.6.1.7" evidence="2 5"/>
<evidence type="ECO:0000256" key="2">
    <source>
        <dbReference type="ARBA" id="ARBA00012150"/>
    </source>
</evidence>
<dbReference type="InterPro" id="IPR017968">
    <property type="entry name" value="Acylphosphatase_CS"/>
</dbReference>
<dbReference type="GO" id="GO:0003998">
    <property type="term" value="F:acylphosphatase activity"/>
    <property type="evidence" value="ECO:0007669"/>
    <property type="project" value="UniProtKB-EC"/>
</dbReference>
<evidence type="ECO:0000256" key="7">
    <source>
        <dbReference type="RuleBase" id="RU004168"/>
    </source>
</evidence>
<accession>D5BZ34</accession>
<dbReference type="Proteomes" id="UP000001844">
    <property type="component" value="Chromosome"/>
</dbReference>
<dbReference type="PROSITE" id="PS00150">
    <property type="entry name" value="ACYLPHOSPHATASE_1"/>
    <property type="match status" value="1"/>
</dbReference>
<dbReference type="PRINTS" id="PR00112">
    <property type="entry name" value="ACYLPHPHTASE"/>
</dbReference>
<comment type="catalytic activity">
    <reaction evidence="4 5 6">
        <text>an acyl phosphate + H2O = a carboxylate + phosphate + H(+)</text>
        <dbReference type="Rhea" id="RHEA:14965"/>
        <dbReference type="ChEBI" id="CHEBI:15377"/>
        <dbReference type="ChEBI" id="CHEBI:15378"/>
        <dbReference type="ChEBI" id="CHEBI:29067"/>
        <dbReference type="ChEBI" id="CHEBI:43474"/>
        <dbReference type="ChEBI" id="CHEBI:59918"/>
        <dbReference type="EC" id="3.6.1.7"/>
    </reaction>
</comment>
<dbReference type="RefSeq" id="WP_013032139.1">
    <property type="nucleotide sequence ID" value="NC_013960.1"/>
</dbReference>
<feature type="domain" description="Acylphosphatase-like" evidence="8">
    <location>
        <begin position="10"/>
        <end position="95"/>
    </location>
</feature>
<evidence type="ECO:0000313" key="9">
    <source>
        <dbReference type="EMBL" id="ADE14247.1"/>
    </source>
</evidence>
<dbReference type="Pfam" id="PF00708">
    <property type="entry name" value="Acylphosphatase"/>
    <property type="match status" value="1"/>
</dbReference>
<comment type="similarity">
    <text evidence="1 7">Belongs to the acylphosphatase family.</text>
</comment>
<evidence type="ECO:0000256" key="6">
    <source>
        <dbReference type="RuleBase" id="RU000553"/>
    </source>
</evidence>
<dbReference type="PROSITE" id="PS00151">
    <property type="entry name" value="ACYLPHOSPHATASE_2"/>
    <property type="match status" value="1"/>
</dbReference>
<gene>
    <name evidence="9" type="ordered locus">Nhal_1075</name>
</gene>
<dbReference type="InterPro" id="IPR036046">
    <property type="entry name" value="Acylphosphatase-like_dom_sf"/>
</dbReference>
<dbReference type="Gene3D" id="3.30.70.100">
    <property type="match status" value="1"/>
</dbReference>
<keyword evidence="5 6" id="KW-0378">Hydrolase</keyword>
<dbReference type="HOGENOM" id="CLU_141932_1_2_6"/>
<dbReference type="SUPFAM" id="SSF54975">
    <property type="entry name" value="Acylphosphatase/BLUF domain-like"/>
    <property type="match status" value="1"/>
</dbReference>
<evidence type="ECO:0000256" key="4">
    <source>
        <dbReference type="ARBA" id="ARBA00047645"/>
    </source>
</evidence>
<evidence type="ECO:0000256" key="5">
    <source>
        <dbReference type="PROSITE-ProRule" id="PRU00520"/>
    </source>
</evidence>
<dbReference type="InterPro" id="IPR001792">
    <property type="entry name" value="Acylphosphatase-like_dom"/>
</dbReference>